<dbReference type="AlphaFoldDB" id="A0A437MMD0"/>
<proteinExistence type="predicted"/>
<evidence type="ECO:0000256" key="1">
    <source>
        <dbReference type="SAM" id="MobiDB-lite"/>
    </source>
</evidence>
<dbReference type="OrthoDB" id="241498at2"/>
<dbReference type="RefSeq" id="WP_127785272.1">
    <property type="nucleotide sequence ID" value="NZ_SACL01000001.1"/>
</dbReference>
<evidence type="ECO:0000313" key="3">
    <source>
        <dbReference type="Proteomes" id="UP000282957"/>
    </source>
</evidence>
<dbReference type="Proteomes" id="UP000282957">
    <property type="component" value="Unassembled WGS sequence"/>
</dbReference>
<evidence type="ECO:0000313" key="2">
    <source>
        <dbReference type="EMBL" id="RVT98801.1"/>
    </source>
</evidence>
<dbReference type="EMBL" id="SACL01000001">
    <property type="protein sequence ID" value="RVT98801.1"/>
    <property type="molecule type" value="Genomic_DNA"/>
</dbReference>
<accession>A0A437MMD0</accession>
<sequence length="70" mass="7677">MDREGPGGLFVGDLVFTPDGPHLVVRWDDTDWGKFALDVVQLEAGHLKEDPPGSGNWGYAKPIRDPRAFG</sequence>
<organism evidence="2 3">
    <name type="scientific">Rhodovarius crocodyli</name>
    <dbReference type="NCBI Taxonomy" id="1979269"/>
    <lineage>
        <taxon>Bacteria</taxon>
        <taxon>Pseudomonadati</taxon>
        <taxon>Pseudomonadota</taxon>
        <taxon>Alphaproteobacteria</taxon>
        <taxon>Acetobacterales</taxon>
        <taxon>Roseomonadaceae</taxon>
        <taxon>Rhodovarius</taxon>
    </lineage>
</organism>
<comment type="caution">
    <text evidence="2">The sequence shown here is derived from an EMBL/GenBank/DDBJ whole genome shotgun (WGS) entry which is preliminary data.</text>
</comment>
<reference evidence="2 3" key="1">
    <citation type="submission" date="2019-01" db="EMBL/GenBank/DDBJ databases">
        <authorList>
            <person name="Chen W.-M."/>
        </authorList>
    </citation>
    <scope>NUCLEOTIDE SEQUENCE [LARGE SCALE GENOMIC DNA]</scope>
    <source>
        <strain evidence="2 3">CCP-6</strain>
    </source>
</reference>
<protein>
    <submittedName>
        <fullName evidence="2">Uncharacterized protein</fullName>
    </submittedName>
</protein>
<name>A0A437MMD0_9PROT</name>
<feature type="region of interest" description="Disordered" evidence="1">
    <location>
        <begin position="48"/>
        <end position="70"/>
    </location>
</feature>
<gene>
    <name evidence="2" type="ORF">EOD42_01440</name>
</gene>
<keyword evidence="3" id="KW-1185">Reference proteome</keyword>